<evidence type="ECO:0000313" key="2">
    <source>
        <dbReference type="EMBL" id="KVG71850.1"/>
    </source>
</evidence>
<dbReference type="Proteomes" id="UP000064029">
    <property type="component" value="Unassembled WGS sequence"/>
</dbReference>
<comment type="caution">
    <text evidence="2">The sequence shown here is derived from an EMBL/GenBank/DDBJ whole genome shotgun (WGS) entry which is preliminary data.</text>
</comment>
<evidence type="ECO:0000256" key="1">
    <source>
        <dbReference type="SAM" id="SignalP"/>
    </source>
</evidence>
<evidence type="ECO:0008006" key="4">
    <source>
        <dbReference type="Google" id="ProtNLM"/>
    </source>
</evidence>
<organism evidence="2 3">
    <name type="scientific">Burkholderia ubonensis</name>
    <dbReference type="NCBI Taxonomy" id="101571"/>
    <lineage>
        <taxon>Bacteria</taxon>
        <taxon>Pseudomonadati</taxon>
        <taxon>Pseudomonadota</taxon>
        <taxon>Betaproteobacteria</taxon>
        <taxon>Burkholderiales</taxon>
        <taxon>Burkholderiaceae</taxon>
        <taxon>Burkholderia</taxon>
        <taxon>Burkholderia cepacia complex</taxon>
    </lineage>
</organism>
<dbReference type="OrthoDB" id="6027631at2"/>
<dbReference type="AlphaFoldDB" id="A0A103RPV6"/>
<dbReference type="RefSeq" id="WP_059750230.1">
    <property type="nucleotide sequence ID" value="NZ_CP013416.1"/>
</dbReference>
<gene>
    <name evidence="2" type="ORF">WJ33_19795</name>
</gene>
<proteinExistence type="predicted"/>
<sequence>MNKHHAGACGPAWKRIAATALAAACTACLASAAHAADNAAPRHYLSLSRDGAGKLPWSDEPYSWITHDGKVLREGVTDANGRAAVARQAGETRYALDTINLRWNYTVDDACWARHGADFGRCVKMVDTVDKVSQRREEEERAEEEEAKTRRDAALARYRKAAAANDDELAWLGPLPAEWSADDVSSQIGDVYHKIEHDLDTMSATDVDVTRFVCKSPDQIGAAPDQQAVVDYLDSLRTPGTTTRPQWQALVEAARKGNWLARLQLFLVLGSRPHDDLVSQYRRVQLMAWLQANHVGAIYTYFLSQLAATGFFEGPSPGPSSPIYLYAAMHGSYSAMKKSGDVLARNDDPKIRASGERMRDCAVKMMPVLFAQ</sequence>
<keyword evidence="1" id="KW-0732">Signal</keyword>
<evidence type="ECO:0000313" key="3">
    <source>
        <dbReference type="Proteomes" id="UP000064029"/>
    </source>
</evidence>
<accession>A0A103RPV6</accession>
<dbReference type="EMBL" id="LOXM01000066">
    <property type="protein sequence ID" value="KVG71850.1"/>
    <property type="molecule type" value="Genomic_DNA"/>
</dbReference>
<feature type="signal peptide" evidence="1">
    <location>
        <begin position="1"/>
        <end position="35"/>
    </location>
</feature>
<reference evidence="2 3" key="1">
    <citation type="submission" date="2015-11" db="EMBL/GenBank/DDBJ databases">
        <title>Expanding the genomic diversity of Burkholderia species for the development of highly accurate diagnostics.</title>
        <authorList>
            <person name="Sahl J."/>
            <person name="Keim P."/>
            <person name="Wagner D."/>
        </authorList>
    </citation>
    <scope>NUCLEOTIDE SEQUENCE [LARGE SCALE GENOMIC DNA]</scope>
    <source>
        <strain evidence="2 3">MSMB2036</strain>
    </source>
</reference>
<name>A0A103RPV6_9BURK</name>
<feature type="chain" id="PRO_5007117576" description="DUF4034 domain-containing protein" evidence="1">
    <location>
        <begin position="36"/>
        <end position="372"/>
    </location>
</feature>
<protein>
    <recommendedName>
        <fullName evidence="4">DUF4034 domain-containing protein</fullName>
    </recommendedName>
</protein>